<dbReference type="NCBIfam" id="TIGR03991">
    <property type="entry name" value="alt_bact_glmU"/>
    <property type="match status" value="1"/>
</dbReference>
<evidence type="ECO:0000313" key="3">
    <source>
        <dbReference type="EMBL" id="TWU43105.1"/>
    </source>
</evidence>
<evidence type="ECO:0000256" key="1">
    <source>
        <dbReference type="ARBA" id="ARBA00022679"/>
    </source>
</evidence>
<accession>A0A5C6E304</accession>
<dbReference type="Proteomes" id="UP000315471">
    <property type="component" value="Unassembled WGS sequence"/>
</dbReference>
<name>A0A5C6E304_9BACT</name>
<keyword evidence="1 3" id="KW-0808">Transferase</keyword>
<dbReference type="InterPro" id="IPR050065">
    <property type="entry name" value="GlmU-like"/>
</dbReference>
<dbReference type="CDD" id="cd05635">
    <property type="entry name" value="LbH_unknown"/>
    <property type="match status" value="1"/>
</dbReference>
<dbReference type="AlphaFoldDB" id="A0A5C6E304"/>
<gene>
    <name evidence="3" type="primary">glmU_1</name>
    <name evidence="3" type="ORF">Q31b_21420</name>
</gene>
<dbReference type="InterPro" id="IPR011004">
    <property type="entry name" value="Trimer_LpxA-like_sf"/>
</dbReference>
<keyword evidence="2 3" id="KW-0012">Acyltransferase</keyword>
<protein>
    <submittedName>
        <fullName evidence="3">Bifunctional protein GlmU</fullName>
        <ecNumber evidence="3">2.3.1.157</ecNumber>
    </submittedName>
</protein>
<dbReference type="PANTHER" id="PTHR43584:SF9">
    <property type="entry name" value="TRANSFERASE HEXAPEPTIDE REPEAT CONTAINING PROTEIN"/>
    <property type="match status" value="1"/>
</dbReference>
<dbReference type="GO" id="GO:0016779">
    <property type="term" value="F:nucleotidyltransferase activity"/>
    <property type="evidence" value="ECO:0007669"/>
    <property type="project" value="UniProtKB-ARBA"/>
</dbReference>
<sequence length="436" mass="48114">MQIICFEDNRVLHLAPITQSRPAYAVTCASLRLIDRLSLLVKGPSSGGGLSGNTLLGDVRDFLADIQKLDYQIDPVAKRVDGSWKIDDDGILLVNARLVPRLELDEILKEVAAETRSLCMVDDADGSVLIARWTAADLAAKRSLLTSETDESFTELLVKESERLQRSPYSPSAFHWPHEIVSWHMNEMRDSVEWRVANGNYKQLSDGVFVADGVSLGDYLSINVENGPIVLESNVKVGPFCYLEGPLYAGANTKVIEHSAIKDGVSLGHTVKIGGEVEASVIEPYTNKQHHGFLGHSYLGSWINLGAGTCNSDLKNTYGKINMEYGNEKIATGMQFVGCFIGDYSKSAINTSIFTGKTIGVCSMLYGFVTSNVPSFVNYARLFGQTALLPTDVMIATQSKMFARRKVQQRECDKQLILDMYNLSAFERETPENEML</sequence>
<dbReference type="Gene3D" id="2.160.10.10">
    <property type="entry name" value="Hexapeptide repeat proteins"/>
    <property type="match status" value="1"/>
</dbReference>
<dbReference type="OrthoDB" id="234332at2"/>
<proteinExistence type="predicted"/>
<dbReference type="RefSeq" id="WP_146599589.1">
    <property type="nucleotide sequence ID" value="NZ_SJPY01000003.1"/>
</dbReference>
<dbReference type="GO" id="GO:0019134">
    <property type="term" value="F:glucosamine-1-phosphate N-acetyltransferase activity"/>
    <property type="evidence" value="ECO:0007669"/>
    <property type="project" value="UniProtKB-EC"/>
</dbReference>
<comment type="caution">
    <text evidence="3">The sequence shown here is derived from an EMBL/GenBank/DDBJ whole genome shotgun (WGS) entry which is preliminary data.</text>
</comment>
<keyword evidence="4" id="KW-1185">Reference proteome</keyword>
<evidence type="ECO:0000313" key="4">
    <source>
        <dbReference type="Proteomes" id="UP000315471"/>
    </source>
</evidence>
<dbReference type="PANTHER" id="PTHR43584">
    <property type="entry name" value="NUCLEOTIDYL TRANSFERASE"/>
    <property type="match status" value="1"/>
</dbReference>
<dbReference type="Pfam" id="PF13562">
    <property type="entry name" value="NTP_transf_4"/>
    <property type="match status" value="1"/>
</dbReference>
<dbReference type="InterPro" id="IPR023917">
    <property type="entry name" value="Bifunctiontional_GlmU_bac-type"/>
</dbReference>
<dbReference type="EMBL" id="SJPY01000003">
    <property type="protein sequence ID" value="TWU43105.1"/>
    <property type="molecule type" value="Genomic_DNA"/>
</dbReference>
<dbReference type="SUPFAM" id="SSF51161">
    <property type="entry name" value="Trimeric LpxA-like enzymes"/>
    <property type="match status" value="1"/>
</dbReference>
<reference evidence="3 4" key="1">
    <citation type="submission" date="2019-02" db="EMBL/GenBank/DDBJ databases">
        <title>Deep-cultivation of Planctomycetes and their phenomic and genomic characterization uncovers novel biology.</title>
        <authorList>
            <person name="Wiegand S."/>
            <person name="Jogler M."/>
            <person name="Boedeker C."/>
            <person name="Pinto D."/>
            <person name="Vollmers J."/>
            <person name="Rivas-Marin E."/>
            <person name="Kohn T."/>
            <person name="Peeters S.H."/>
            <person name="Heuer A."/>
            <person name="Rast P."/>
            <person name="Oberbeckmann S."/>
            <person name="Bunk B."/>
            <person name="Jeske O."/>
            <person name="Meyerdierks A."/>
            <person name="Storesund J.E."/>
            <person name="Kallscheuer N."/>
            <person name="Luecker S."/>
            <person name="Lage O.M."/>
            <person name="Pohl T."/>
            <person name="Merkel B.J."/>
            <person name="Hornburger P."/>
            <person name="Mueller R.-W."/>
            <person name="Bruemmer F."/>
            <person name="Labrenz M."/>
            <person name="Spormann A.M."/>
            <person name="Op Den Camp H."/>
            <person name="Overmann J."/>
            <person name="Amann R."/>
            <person name="Jetten M.S.M."/>
            <person name="Mascher T."/>
            <person name="Medema M.H."/>
            <person name="Devos D.P."/>
            <person name="Kaster A.-K."/>
            <person name="Ovreas L."/>
            <person name="Rohde M."/>
            <person name="Galperin M.Y."/>
            <person name="Jogler C."/>
        </authorList>
    </citation>
    <scope>NUCLEOTIDE SEQUENCE [LARGE SCALE GENOMIC DNA]</scope>
    <source>
        <strain evidence="3 4">Q31b</strain>
    </source>
</reference>
<organism evidence="3 4">
    <name type="scientific">Novipirellula aureliae</name>
    <dbReference type="NCBI Taxonomy" id="2527966"/>
    <lineage>
        <taxon>Bacteria</taxon>
        <taxon>Pseudomonadati</taxon>
        <taxon>Planctomycetota</taxon>
        <taxon>Planctomycetia</taxon>
        <taxon>Pirellulales</taxon>
        <taxon>Pirellulaceae</taxon>
        <taxon>Novipirellula</taxon>
    </lineage>
</organism>
<dbReference type="EC" id="2.3.1.157" evidence="3"/>
<evidence type="ECO:0000256" key="2">
    <source>
        <dbReference type="ARBA" id="ARBA00023315"/>
    </source>
</evidence>